<organism evidence="18 19">
    <name type="scientific">Leersia perrieri</name>
    <dbReference type="NCBI Taxonomy" id="77586"/>
    <lineage>
        <taxon>Eukaryota</taxon>
        <taxon>Viridiplantae</taxon>
        <taxon>Streptophyta</taxon>
        <taxon>Embryophyta</taxon>
        <taxon>Tracheophyta</taxon>
        <taxon>Spermatophyta</taxon>
        <taxon>Magnoliopsida</taxon>
        <taxon>Liliopsida</taxon>
        <taxon>Poales</taxon>
        <taxon>Poaceae</taxon>
        <taxon>BOP clade</taxon>
        <taxon>Oryzoideae</taxon>
        <taxon>Oryzeae</taxon>
        <taxon>Oryzinae</taxon>
        <taxon>Leersia</taxon>
    </lineage>
</organism>
<keyword evidence="15" id="KW-0804">Transcription</keyword>
<evidence type="ECO:0000256" key="2">
    <source>
        <dbReference type="ARBA" id="ARBA00001968"/>
    </source>
</evidence>
<comment type="cofactor">
    <cofactor evidence="2">
        <name>a divalent metal cation</name>
        <dbReference type="ChEBI" id="CHEBI:60240"/>
    </cofactor>
</comment>
<name>A0A0D9WLK6_9ORYZ</name>
<dbReference type="EnsemblPlants" id="LPERR06G02180.1">
    <property type="protein sequence ID" value="LPERR06G02180.1"/>
    <property type="gene ID" value="LPERR06G02180"/>
</dbReference>
<evidence type="ECO:0000256" key="12">
    <source>
        <dbReference type="ARBA" id="ARBA00022839"/>
    </source>
</evidence>
<dbReference type="GO" id="GO:0005737">
    <property type="term" value="C:cytoplasm"/>
    <property type="evidence" value="ECO:0007669"/>
    <property type="project" value="UniProtKB-SubCell"/>
</dbReference>
<keyword evidence="9" id="KW-0540">Nuclease</keyword>
<dbReference type="Proteomes" id="UP000032180">
    <property type="component" value="Chromosome 6"/>
</dbReference>
<dbReference type="Pfam" id="PF04857">
    <property type="entry name" value="CAF1"/>
    <property type="match status" value="1"/>
</dbReference>
<keyword evidence="13" id="KW-0694">RNA-binding</keyword>
<evidence type="ECO:0000313" key="18">
    <source>
        <dbReference type="EnsemblPlants" id="LPERR06G02180.1"/>
    </source>
</evidence>
<dbReference type="eggNOG" id="KOG0304">
    <property type="taxonomic scope" value="Eukaryota"/>
</dbReference>
<reference evidence="18" key="3">
    <citation type="submission" date="2015-04" db="UniProtKB">
        <authorList>
            <consortium name="EnsemblPlants"/>
        </authorList>
    </citation>
    <scope>IDENTIFICATION</scope>
</reference>
<evidence type="ECO:0000256" key="13">
    <source>
        <dbReference type="ARBA" id="ARBA00022884"/>
    </source>
</evidence>
<evidence type="ECO:0000256" key="9">
    <source>
        <dbReference type="ARBA" id="ARBA00022722"/>
    </source>
</evidence>
<dbReference type="InterPro" id="IPR039637">
    <property type="entry name" value="CNOT7/CNOT8/Pop2"/>
</dbReference>
<sequence length="322" mass="35040">MPPFPGDLGPVMLSPPPQFLLPTIFQPPPLYGHSYYGDHLMFSPAPETEVRDVWAANLEEETRNIRTMLPHYPIVSIDTEFPGTIHDGATTTPRHLRTPEQNYAVVKQNADELRLLQLGITLSDPAGDRCSVTWQFNFAGFDPRHHPHSAASIAMLTSHGIDFPSLRLHGVDPVDFAAAFRCSGLACRRLTWAAFSGGYDFAYLAKVLTGGKPLPEKLDGFLDLVGEIFGPAVLDVKHLARFCGDGGGIRGGLERVAAALGVRRAAGRAHNAGSDSLLTSDVLHAMVDRFFSNSDVLNHAGAIDGLVQYRDSANYANYCTNM</sequence>
<evidence type="ECO:0000256" key="5">
    <source>
        <dbReference type="ARBA" id="ARBA00008372"/>
    </source>
</evidence>
<comment type="similarity">
    <text evidence="5">Belongs to the CAF1 family.</text>
</comment>
<protein>
    <recommendedName>
        <fullName evidence="7">poly(A)-specific ribonuclease</fullName>
        <ecNumber evidence="7">3.1.13.4</ecNumber>
    </recommendedName>
</protein>
<dbReference type="InterPro" id="IPR012337">
    <property type="entry name" value="RNaseH-like_sf"/>
</dbReference>
<keyword evidence="14" id="KW-0805">Transcription regulation</keyword>
<evidence type="ECO:0000256" key="8">
    <source>
        <dbReference type="ARBA" id="ARBA00022490"/>
    </source>
</evidence>
<keyword evidence="8" id="KW-0963">Cytoplasm</keyword>
<dbReference type="Gramene" id="LPERR06G02180.1">
    <property type="protein sequence ID" value="LPERR06G02180.1"/>
    <property type="gene ID" value="LPERR06G02180"/>
</dbReference>
<evidence type="ECO:0000256" key="14">
    <source>
        <dbReference type="ARBA" id="ARBA00023015"/>
    </source>
</evidence>
<reference evidence="18 19" key="1">
    <citation type="submission" date="2012-08" db="EMBL/GenBank/DDBJ databases">
        <title>Oryza genome evolution.</title>
        <authorList>
            <person name="Wing R.A."/>
        </authorList>
    </citation>
    <scope>NUCLEOTIDE SEQUENCE</scope>
</reference>
<comment type="function">
    <text evidence="17">Ubiquitous transcription factor required for a diverse set of processes. It is a component of the CCR4 complex involved in the control of gene expression.</text>
</comment>
<evidence type="ECO:0000256" key="11">
    <source>
        <dbReference type="ARBA" id="ARBA00022801"/>
    </source>
</evidence>
<accession>A0A0D9WLK6</accession>
<dbReference type="GO" id="GO:0005634">
    <property type="term" value="C:nucleus"/>
    <property type="evidence" value="ECO:0007669"/>
    <property type="project" value="UniProtKB-SubCell"/>
</dbReference>
<keyword evidence="12" id="KW-0269">Exonuclease</keyword>
<evidence type="ECO:0000256" key="15">
    <source>
        <dbReference type="ARBA" id="ARBA00023163"/>
    </source>
</evidence>
<comment type="subunit">
    <text evidence="6">Component of the CCR4-NOT complex, at least composed of CRR4 and CAF1 proteins.</text>
</comment>
<dbReference type="HOGENOM" id="CLU_027974_1_2_1"/>
<evidence type="ECO:0000256" key="6">
    <source>
        <dbReference type="ARBA" id="ARBA00011757"/>
    </source>
</evidence>
<dbReference type="SUPFAM" id="SSF53098">
    <property type="entry name" value="Ribonuclease H-like"/>
    <property type="match status" value="1"/>
</dbReference>
<evidence type="ECO:0000256" key="7">
    <source>
        <dbReference type="ARBA" id="ARBA00012161"/>
    </source>
</evidence>
<evidence type="ECO:0000256" key="16">
    <source>
        <dbReference type="ARBA" id="ARBA00023242"/>
    </source>
</evidence>
<keyword evidence="16" id="KW-0539">Nucleus</keyword>
<dbReference type="GO" id="GO:0046872">
    <property type="term" value="F:metal ion binding"/>
    <property type="evidence" value="ECO:0007669"/>
    <property type="project" value="UniProtKB-KW"/>
</dbReference>
<evidence type="ECO:0000256" key="4">
    <source>
        <dbReference type="ARBA" id="ARBA00004496"/>
    </source>
</evidence>
<dbReference type="InterPro" id="IPR036397">
    <property type="entry name" value="RNaseH_sf"/>
</dbReference>
<proteinExistence type="inferred from homology"/>
<dbReference type="GO" id="GO:0004535">
    <property type="term" value="F:poly(A)-specific ribonuclease activity"/>
    <property type="evidence" value="ECO:0007669"/>
    <property type="project" value="UniProtKB-EC"/>
</dbReference>
<keyword evidence="11" id="KW-0378">Hydrolase</keyword>
<dbReference type="PANTHER" id="PTHR10797">
    <property type="entry name" value="CCR4-NOT TRANSCRIPTION COMPLEX SUBUNIT"/>
    <property type="match status" value="1"/>
</dbReference>
<evidence type="ECO:0000256" key="1">
    <source>
        <dbReference type="ARBA" id="ARBA00001663"/>
    </source>
</evidence>
<dbReference type="EC" id="3.1.13.4" evidence="7"/>
<dbReference type="GO" id="GO:0030014">
    <property type="term" value="C:CCR4-NOT complex"/>
    <property type="evidence" value="ECO:0007669"/>
    <property type="project" value="InterPro"/>
</dbReference>
<dbReference type="Gene3D" id="3.30.420.10">
    <property type="entry name" value="Ribonuclease H-like superfamily/Ribonuclease H"/>
    <property type="match status" value="1"/>
</dbReference>
<dbReference type="STRING" id="77586.A0A0D9WLK6"/>
<keyword evidence="10" id="KW-0479">Metal-binding</keyword>
<comment type="catalytic activity">
    <reaction evidence="1">
        <text>Exonucleolytic cleavage of poly(A) to 5'-AMP.</text>
        <dbReference type="EC" id="3.1.13.4"/>
    </reaction>
</comment>
<evidence type="ECO:0000313" key="19">
    <source>
        <dbReference type="Proteomes" id="UP000032180"/>
    </source>
</evidence>
<dbReference type="InterPro" id="IPR006941">
    <property type="entry name" value="RNase_CAF1"/>
</dbReference>
<dbReference type="FunFam" id="3.30.420.10:FF:000067">
    <property type="entry name" value="Putative CCR4-associated factor 1 11"/>
    <property type="match status" value="1"/>
</dbReference>
<comment type="subcellular location">
    <subcellularLocation>
        <location evidence="4">Cytoplasm</location>
    </subcellularLocation>
    <subcellularLocation>
        <location evidence="3">Nucleus</location>
    </subcellularLocation>
</comment>
<evidence type="ECO:0000256" key="17">
    <source>
        <dbReference type="ARBA" id="ARBA00025148"/>
    </source>
</evidence>
<evidence type="ECO:0000256" key="10">
    <source>
        <dbReference type="ARBA" id="ARBA00022723"/>
    </source>
</evidence>
<evidence type="ECO:0000256" key="3">
    <source>
        <dbReference type="ARBA" id="ARBA00004123"/>
    </source>
</evidence>
<dbReference type="GO" id="GO:0003723">
    <property type="term" value="F:RNA binding"/>
    <property type="evidence" value="ECO:0007669"/>
    <property type="project" value="UniProtKB-KW"/>
</dbReference>
<reference evidence="19" key="2">
    <citation type="submission" date="2013-12" db="EMBL/GenBank/DDBJ databases">
        <authorList>
            <person name="Yu Y."/>
            <person name="Lee S."/>
            <person name="de Baynast K."/>
            <person name="Wissotski M."/>
            <person name="Liu L."/>
            <person name="Talag J."/>
            <person name="Goicoechea J."/>
            <person name="Angelova A."/>
            <person name="Jetty R."/>
            <person name="Kudrna D."/>
            <person name="Golser W."/>
            <person name="Rivera L."/>
            <person name="Zhang J."/>
            <person name="Wing R."/>
        </authorList>
    </citation>
    <scope>NUCLEOTIDE SEQUENCE</scope>
</reference>
<keyword evidence="19" id="KW-1185">Reference proteome</keyword>
<dbReference type="AlphaFoldDB" id="A0A0D9WLK6"/>